<dbReference type="OrthoDB" id="2318182at2"/>
<dbReference type="RefSeq" id="WP_060622980.1">
    <property type="nucleotide sequence ID" value="NZ_LCZJ02000018.1"/>
</dbReference>
<name>A0A0W1B1K7_9BACL</name>
<dbReference type="Proteomes" id="UP000054709">
    <property type="component" value="Unassembled WGS sequence"/>
</dbReference>
<dbReference type="EMBL" id="LCZJ02000018">
    <property type="protein sequence ID" value="KTD87462.1"/>
    <property type="molecule type" value="Genomic_DNA"/>
</dbReference>
<sequence length="218" mass="26110">MGWTERVKNNIFPVSEEKNNVRRALDEWVYKGNMYDVETPDEVCELCDHPNIRYQFEIINIHNQNTLQIGSECVNKFEISVLDQLGKKLTNKDAKKKVNQDRNKLVTDAKKRDLINSLVQLSKVDEDFDIENFIKYFKENSAFTPKQLTILIWRLEKYKIKFKKSHFKMTIKRNKDKQQLFDMEDWKVKTIWDCLSSSQKEIYNEHTKRKAFTNHLPL</sequence>
<dbReference type="AlphaFoldDB" id="A0A0W1B1K7"/>
<gene>
    <name evidence="1" type="ORF">UQ64_11655</name>
</gene>
<keyword evidence="2" id="KW-1185">Reference proteome</keyword>
<comment type="caution">
    <text evidence="1">The sequence shown here is derived from an EMBL/GenBank/DDBJ whole genome shotgun (WGS) entry which is preliminary data.</text>
</comment>
<proteinExistence type="predicted"/>
<evidence type="ECO:0000313" key="1">
    <source>
        <dbReference type="EMBL" id="KTD87462.1"/>
    </source>
</evidence>
<reference evidence="1 2" key="1">
    <citation type="journal article" date="2015" name="Int. Biodeterior. Biodegradation">
        <title>Physiological and genetic screening methods for the isolation of methyl tert-butyl ether-degrading bacteria for bioremediation purposes.</title>
        <authorList>
            <person name="Guisado I.M."/>
            <person name="Purswani J."/>
            <person name="Gonzalez Lopez J."/>
            <person name="Pozo C."/>
        </authorList>
    </citation>
    <scope>NUCLEOTIDE SEQUENCE [LARGE SCALE GENOMIC DNA]</scope>
    <source>
        <strain evidence="1 2">SH7</strain>
    </source>
</reference>
<accession>A0A0W1B1K7</accession>
<protein>
    <submittedName>
        <fullName evidence="1">Uncharacterized protein</fullName>
    </submittedName>
</protein>
<organism evidence="1 2">
    <name type="scientific">Paenibacillus etheri</name>
    <dbReference type="NCBI Taxonomy" id="1306852"/>
    <lineage>
        <taxon>Bacteria</taxon>
        <taxon>Bacillati</taxon>
        <taxon>Bacillota</taxon>
        <taxon>Bacilli</taxon>
        <taxon>Bacillales</taxon>
        <taxon>Paenibacillaceae</taxon>
        <taxon>Paenibacillus</taxon>
    </lineage>
</organism>
<evidence type="ECO:0000313" key="2">
    <source>
        <dbReference type="Proteomes" id="UP000054709"/>
    </source>
</evidence>